<feature type="topological domain" description="Cytoplasmic" evidence="7">
    <location>
        <begin position="1"/>
        <end position="3"/>
    </location>
</feature>
<keyword evidence="5 7" id="KW-0472">Membrane</keyword>
<dbReference type="PATRIC" id="fig|456.5.peg.1920"/>
<keyword evidence="9" id="KW-1185">Reference proteome</keyword>
<evidence type="ECO:0000256" key="5">
    <source>
        <dbReference type="ARBA" id="ARBA00023136"/>
    </source>
</evidence>
<dbReference type="STRING" id="456.Ljor_1799"/>
<sequence length="89" mass="10395">MRTIIIILLLALIGLQYKLWLGDGSILQWMSLEKKLETQTEENEKLLARNRAMEADIMELKSGDQALEEQARYELGMLKEGEVYYQFID</sequence>
<keyword evidence="1 7" id="KW-1003">Cell membrane</keyword>
<dbReference type="AlphaFoldDB" id="A0A0W0VBJ8"/>
<dbReference type="PANTHER" id="PTHR37485:SF1">
    <property type="entry name" value="CELL DIVISION PROTEIN FTSB"/>
    <property type="match status" value="1"/>
</dbReference>
<dbReference type="HAMAP" id="MF_00599">
    <property type="entry name" value="FtsB"/>
    <property type="match status" value="1"/>
</dbReference>
<keyword evidence="2 7" id="KW-0132">Cell division</keyword>
<dbReference type="GO" id="GO:0032153">
    <property type="term" value="C:cell division site"/>
    <property type="evidence" value="ECO:0007669"/>
    <property type="project" value="UniProtKB-UniRule"/>
</dbReference>
<evidence type="ECO:0000313" key="9">
    <source>
        <dbReference type="Proteomes" id="UP000055035"/>
    </source>
</evidence>
<accession>A0A0W0VBJ8</accession>
<comment type="subunit">
    <text evidence="7">Part of a complex composed of FtsB, FtsL and FtsQ.</text>
</comment>
<gene>
    <name evidence="7" type="primary">ftsB</name>
    <name evidence="8" type="ORF">Ljor_1799</name>
</gene>
<dbReference type="Pfam" id="PF04977">
    <property type="entry name" value="DivIC"/>
    <property type="match status" value="1"/>
</dbReference>
<evidence type="ECO:0000256" key="2">
    <source>
        <dbReference type="ARBA" id="ARBA00022618"/>
    </source>
</evidence>
<comment type="similarity">
    <text evidence="7">Belongs to the FtsB family.</text>
</comment>
<dbReference type="Proteomes" id="UP000055035">
    <property type="component" value="Unassembled WGS sequence"/>
</dbReference>
<feature type="coiled-coil region" evidence="7">
    <location>
        <begin position="29"/>
        <end position="63"/>
    </location>
</feature>
<dbReference type="GO" id="GO:0043093">
    <property type="term" value="P:FtsZ-dependent cytokinesis"/>
    <property type="evidence" value="ECO:0007669"/>
    <property type="project" value="UniProtKB-UniRule"/>
</dbReference>
<evidence type="ECO:0000256" key="4">
    <source>
        <dbReference type="ARBA" id="ARBA00022989"/>
    </source>
</evidence>
<name>A0A0W0VBJ8_9GAMM</name>
<dbReference type="InterPro" id="IPR023081">
    <property type="entry name" value="Cell_div_FtsB"/>
</dbReference>
<evidence type="ECO:0000256" key="7">
    <source>
        <dbReference type="HAMAP-Rule" id="MF_00599"/>
    </source>
</evidence>
<protein>
    <recommendedName>
        <fullName evidence="7">Cell division protein FtsB</fullName>
    </recommendedName>
</protein>
<dbReference type="NCBIfam" id="NF002058">
    <property type="entry name" value="PRK00888.1"/>
    <property type="match status" value="1"/>
</dbReference>
<evidence type="ECO:0000256" key="1">
    <source>
        <dbReference type="ARBA" id="ARBA00022475"/>
    </source>
</evidence>
<keyword evidence="7" id="KW-0997">Cell inner membrane</keyword>
<organism evidence="8 9">
    <name type="scientific">Legionella jordanis</name>
    <dbReference type="NCBI Taxonomy" id="456"/>
    <lineage>
        <taxon>Bacteria</taxon>
        <taxon>Pseudomonadati</taxon>
        <taxon>Pseudomonadota</taxon>
        <taxon>Gammaproteobacteria</taxon>
        <taxon>Legionellales</taxon>
        <taxon>Legionellaceae</taxon>
        <taxon>Legionella</taxon>
    </lineage>
</organism>
<dbReference type="EMBL" id="LNYJ01000011">
    <property type="protein sequence ID" value="KTD17493.1"/>
    <property type="molecule type" value="Genomic_DNA"/>
</dbReference>
<dbReference type="InterPro" id="IPR007060">
    <property type="entry name" value="FtsL/DivIC"/>
</dbReference>
<keyword evidence="6 7" id="KW-0131">Cell cycle</keyword>
<dbReference type="RefSeq" id="WP_058471241.1">
    <property type="nucleotide sequence ID" value="NZ_CAAAIC010000008.1"/>
</dbReference>
<evidence type="ECO:0000313" key="8">
    <source>
        <dbReference type="EMBL" id="KTD17493.1"/>
    </source>
</evidence>
<proteinExistence type="inferred from homology"/>
<dbReference type="OrthoDB" id="7061211at2"/>
<keyword evidence="4 7" id="KW-1133">Transmembrane helix</keyword>
<reference evidence="8 9" key="1">
    <citation type="submission" date="2015-11" db="EMBL/GenBank/DDBJ databases">
        <title>Genomic analysis of 38 Legionella species identifies large and diverse effector repertoires.</title>
        <authorList>
            <person name="Burstein D."/>
            <person name="Amaro F."/>
            <person name="Zusman T."/>
            <person name="Lifshitz Z."/>
            <person name="Cohen O."/>
            <person name="Gilbert J.A."/>
            <person name="Pupko T."/>
            <person name="Shuman H.A."/>
            <person name="Segal G."/>
        </authorList>
    </citation>
    <scope>NUCLEOTIDE SEQUENCE [LARGE SCALE GENOMIC DNA]</scope>
    <source>
        <strain evidence="8 9">BL-540</strain>
    </source>
</reference>
<comment type="subcellular location">
    <subcellularLocation>
        <location evidence="7">Cell inner membrane</location>
        <topology evidence="7">Single-pass type II membrane protein</topology>
    </subcellularLocation>
    <text evidence="7">Localizes to the division septum.</text>
</comment>
<comment type="function">
    <text evidence="7">Essential cell division protein. May link together the upstream cell division proteins, which are predominantly cytoplasmic, with the downstream cell division proteins, which are predominantly periplasmic.</text>
</comment>
<evidence type="ECO:0000256" key="3">
    <source>
        <dbReference type="ARBA" id="ARBA00022692"/>
    </source>
</evidence>
<keyword evidence="3 7" id="KW-0812">Transmembrane</keyword>
<comment type="caution">
    <text evidence="8">The sequence shown here is derived from an EMBL/GenBank/DDBJ whole genome shotgun (WGS) entry which is preliminary data.</text>
</comment>
<keyword evidence="7" id="KW-0175">Coiled coil</keyword>
<feature type="topological domain" description="Periplasmic" evidence="7">
    <location>
        <begin position="22"/>
        <end position="89"/>
    </location>
</feature>
<dbReference type="GO" id="GO:0005886">
    <property type="term" value="C:plasma membrane"/>
    <property type="evidence" value="ECO:0007669"/>
    <property type="project" value="UniProtKB-SubCell"/>
</dbReference>
<dbReference type="PANTHER" id="PTHR37485">
    <property type="entry name" value="CELL DIVISION PROTEIN FTSB"/>
    <property type="match status" value="1"/>
</dbReference>
<dbReference type="GO" id="GO:0030428">
    <property type="term" value="C:cell septum"/>
    <property type="evidence" value="ECO:0007669"/>
    <property type="project" value="TreeGrafter"/>
</dbReference>
<evidence type="ECO:0000256" key="6">
    <source>
        <dbReference type="ARBA" id="ARBA00023306"/>
    </source>
</evidence>